<dbReference type="GO" id="GO:0004733">
    <property type="term" value="F:pyridoxamine phosphate oxidase activity"/>
    <property type="evidence" value="ECO:0007669"/>
    <property type="project" value="UniProtKB-EC"/>
</dbReference>
<dbReference type="InterPro" id="IPR000659">
    <property type="entry name" value="Pyridox_Oxase"/>
</dbReference>
<dbReference type="EC" id="1.4.3.5" evidence="7"/>
<dbReference type="Pfam" id="PF01243">
    <property type="entry name" value="PNPOx_N"/>
    <property type="match status" value="1"/>
</dbReference>
<dbReference type="GeneID" id="111114596"/>
<evidence type="ECO:0000256" key="8">
    <source>
        <dbReference type="ARBA" id="ARBA00022630"/>
    </source>
</evidence>
<evidence type="ECO:0000256" key="4">
    <source>
        <dbReference type="ARBA" id="ARBA00005037"/>
    </source>
</evidence>
<reference evidence="15" key="1">
    <citation type="submission" date="2025-08" db="UniProtKB">
        <authorList>
            <consortium name="RefSeq"/>
        </authorList>
    </citation>
    <scope>IDENTIFICATION</scope>
    <source>
        <tissue evidence="15">Whole sample</tissue>
    </source>
</reference>
<evidence type="ECO:0000259" key="12">
    <source>
        <dbReference type="Pfam" id="PF01243"/>
    </source>
</evidence>
<proteinExistence type="inferred from homology"/>
<evidence type="ECO:0000256" key="1">
    <source>
        <dbReference type="ARBA" id="ARBA00001917"/>
    </source>
</evidence>
<accession>A0A8B8C0Q3</accession>
<dbReference type="GO" id="GO:0008615">
    <property type="term" value="P:pyridoxine biosynthetic process"/>
    <property type="evidence" value="ECO:0007669"/>
    <property type="project" value="UniProtKB-KW"/>
</dbReference>
<evidence type="ECO:0000256" key="10">
    <source>
        <dbReference type="ARBA" id="ARBA00023002"/>
    </source>
</evidence>
<organism evidence="14 15">
    <name type="scientific">Crassostrea virginica</name>
    <name type="common">Eastern oyster</name>
    <dbReference type="NCBI Taxonomy" id="6565"/>
    <lineage>
        <taxon>Eukaryota</taxon>
        <taxon>Metazoa</taxon>
        <taxon>Spiralia</taxon>
        <taxon>Lophotrochozoa</taxon>
        <taxon>Mollusca</taxon>
        <taxon>Bivalvia</taxon>
        <taxon>Autobranchia</taxon>
        <taxon>Pteriomorphia</taxon>
        <taxon>Ostreida</taxon>
        <taxon>Ostreoidea</taxon>
        <taxon>Ostreidae</taxon>
        <taxon>Crassostrea</taxon>
    </lineage>
</organism>
<evidence type="ECO:0000256" key="2">
    <source>
        <dbReference type="ARBA" id="ARBA00003691"/>
    </source>
</evidence>
<evidence type="ECO:0000256" key="6">
    <source>
        <dbReference type="ARBA" id="ARBA00011738"/>
    </source>
</evidence>
<dbReference type="PANTHER" id="PTHR10851">
    <property type="entry name" value="PYRIDOXINE-5-PHOSPHATE OXIDASE"/>
    <property type="match status" value="1"/>
</dbReference>
<dbReference type="PANTHER" id="PTHR10851:SF0">
    <property type="entry name" value="PYRIDOXINE-5'-PHOSPHATE OXIDASE"/>
    <property type="match status" value="1"/>
</dbReference>
<evidence type="ECO:0000256" key="9">
    <source>
        <dbReference type="ARBA" id="ARBA00022643"/>
    </source>
</evidence>
<evidence type="ECO:0000259" key="13">
    <source>
        <dbReference type="Pfam" id="PF10590"/>
    </source>
</evidence>
<dbReference type="HAMAP" id="MF_01629">
    <property type="entry name" value="PdxH"/>
    <property type="match status" value="1"/>
</dbReference>
<comment type="pathway">
    <text evidence="4">Cofactor metabolism; pyridoxal 5'-phosphate salvage; pyridoxal 5'-phosphate from pyridoxine 5'-phosphate: step 1/1.</text>
</comment>
<dbReference type="PIRSF" id="PIRSF000190">
    <property type="entry name" value="Pyd_amn-ph_oxd"/>
    <property type="match status" value="1"/>
</dbReference>
<dbReference type="InterPro" id="IPR011576">
    <property type="entry name" value="Pyridox_Oxase_N"/>
</dbReference>
<dbReference type="RefSeq" id="XP_022308679.1">
    <property type="nucleotide sequence ID" value="XM_022452971.1"/>
</dbReference>
<comment type="pathway">
    <text evidence="3">Cofactor metabolism; pyridoxal 5'-phosphate salvage; pyridoxal 5'-phosphate from pyridoxamine 5'-phosphate: step 1/1.</text>
</comment>
<evidence type="ECO:0000256" key="7">
    <source>
        <dbReference type="ARBA" id="ARBA00012801"/>
    </source>
</evidence>
<dbReference type="NCBIfam" id="NF004231">
    <property type="entry name" value="PRK05679.1"/>
    <property type="match status" value="1"/>
</dbReference>
<dbReference type="InterPro" id="IPR012349">
    <property type="entry name" value="Split_barrel_FMN-bd"/>
</dbReference>
<comment type="function">
    <text evidence="2">Catalyzes the oxidation of either pyridoxine 5'-phosphate (PNP) or pyridoxamine 5'-phosphate (PMP) into pyridoxal 5'-phosphate (PLP).</text>
</comment>
<dbReference type="AlphaFoldDB" id="A0A8B8C0Q3"/>
<protein>
    <recommendedName>
        <fullName evidence="7">pyridoxal 5'-phosphate synthase</fullName>
        <ecNumber evidence="7">1.4.3.5</ecNumber>
    </recommendedName>
</protein>
<evidence type="ECO:0000256" key="3">
    <source>
        <dbReference type="ARBA" id="ARBA00004738"/>
    </source>
</evidence>
<dbReference type="OrthoDB" id="303614at2759"/>
<dbReference type="PROSITE" id="PS01064">
    <property type="entry name" value="PYRIDOX_OXIDASE"/>
    <property type="match status" value="1"/>
</dbReference>
<dbReference type="GO" id="GO:0010181">
    <property type="term" value="F:FMN binding"/>
    <property type="evidence" value="ECO:0007669"/>
    <property type="project" value="InterPro"/>
</dbReference>
<dbReference type="KEGG" id="cvn:111114596"/>
<name>A0A8B8C0Q3_CRAVI</name>
<feature type="domain" description="Pyridoxamine 5'-phosphate oxidase N-terminal" evidence="12">
    <location>
        <begin position="68"/>
        <end position="182"/>
    </location>
</feature>
<keyword evidence="8" id="KW-0285">Flavoprotein</keyword>
<dbReference type="FunFam" id="2.30.110.10:FF:000005">
    <property type="entry name" value="NAD(P)H-hydrate epimerase"/>
    <property type="match status" value="1"/>
</dbReference>
<keyword evidence="14" id="KW-1185">Reference proteome</keyword>
<comment type="similarity">
    <text evidence="5">Belongs to the pyridoxamine 5'-phosphate oxidase family.</text>
</comment>
<dbReference type="InterPro" id="IPR019576">
    <property type="entry name" value="Pyridoxamine_oxidase_dimer_C"/>
</dbReference>
<keyword evidence="10" id="KW-0560">Oxidoreductase</keyword>
<dbReference type="InterPro" id="IPR019740">
    <property type="entry name" value="Pyridox_Oxase_CS"/>
</dbReference>
<comment type="cofactor">
    <cofactor evidence="1">
        <name>FMN</name>
        <dbReference type="ChEBI" id="CHEBI:58210"/>
    </cofactor>
</comment>
<dbReference type="Pfam" id="PF10590">
    <property type="entry name" value="PNP_phzG_C"/>
    <property type="match status" value="1"/>
</dbReference>
<dbReference type="UniPathway" id="UPA01068">
    <property type="reaction ID" value="UER00304"/>
</dbReference>
<keyword evidence="9" id="KW-0288">FMN</keyword>
<dbReference type="Proteomes" id="UP000694844">
    <property type="component" value="Chromosome 9"/>
</dbReference>
<feature type="domain" description="Pyridoxine 5'-phosphate oxidase dimerisation C-terminal" evidence="13">
    <location>
        <begin position="201"/>
        <end position="255"/>
    </location>
</feature>
<evidence type="ECO:0000256" key="11">
    <source>
        <dbReference type="ARBA" id="ARBA00023096"/>
    </source>
</evidence>
<sequence>MLRLAVRCVLLRKSSKVAMSSAKYYDISDMRKPYRSSEDIFDVNNLVSKNPIKQFESWFNEAREVPNIGEANAMALATATKSGLPSVRMVLMKGYSEQGFTFFTNYESRKAKELEENPVCSLMFYWDPMKRSVRIEGTVERIPEEDSLQYFEQRPRKSRLGAIVSHQSTVLENREVINEKYAELLEEYKDEEKDIPKPSYWGGYLVRPTSMEFWQGQTNRLHDRIQFRKLKNNEKIDSNSTHKADGDWVFERLAP</sequence>
<evidence type="ECO:0000313" key="14">
    <source>
        <dbReference type="Proteomes" id="UP000694844"/>
    </source>
</evidence>
<evidence type="ECO:0000256" key="5">
    <source>
        <dbReference type="ARBA" id="ARBA00007301"/>
    </source>
</evidence>
<keyword evidence="11" id="KW-0664">Pyridoxine biosynthesis</keyword>
<evidence type="ECO:0000313" key="15">
    <source>
        <dbReference type="RefSeq" id="XP_022308679.1"/>
    </source>
</evidence>
<comment type="subunit">
    <text evidence="6">Homodimer.</text>
</comment>
<dbReference type="SUPFAM" id="SSF50475">
    <property type="entry name" value="FMN-binding split barrel"/>
    <property type="match status" value="1"/>
</dbReference>
<gene>
    <name evidence="15" type="primary">LOC111114596</name>
</gene>
<dbReference type="Gene3D" id="2.30.110.10">
    <property type="entry name" value="Electron Transport, Fmn-binding Protein, Chain A"/>
    <property type="match status" value="1"/>
</dbReference>
<dbReference type="NCBIfam" id="TIGR00558">
    <property type="entry name" value="pdxH"/>
    <property type="match status" value="1"/>
</dbReference>